<dbReference type="Gene3D" id="3.40.630.30">
    <property type="match status" value="1"/>
</dbReference>
<feature type="region of interest" description="Disordered" evidence="1">
    <location>
        <begin position="1"/>
        <end position="32"/>
    </location>
</feature>
<evidence type="ECO:0000259" key="2">
    <source>
        <dbReference type="Pfam" id="PF13302"/>
    </source>
</evidence>
<dbReference type="GO" id="GO:0016747">
    <property type="term" value="F:acyltransferase activity, transferring groups other than amino-acyl groups"/>
    <property type="evidence" value="ECO:0007669"/>
    <property type="project" value="InterPro"/>
</dbReference>
<sequence>MPQSASTAQSQHSSVDQQVSAQNPSQDDSPRELPASIALPQIKGEMMVLRPASWEDCEQMDALDAYHDSVVITGKSKSAERSMVRSWVSRYLSWSRGELRSQESFSDPEARGVMAWSIFVKSDLTAKKDSDHSDSLGYVLIGMIFLIDIDGWAQSARIQVILGRDYRSRGFSRDAMPRVMTYGFAPQPAGLGLHRIWVGIPQRNNRSSTVYKSLGFTPEGISRDALWDNENNRYQDLEVLGTLADEFDPIASLEAFGMRPIVSNPGLKEAMAMHEHSIEIEKHKKSFITDLASMTFDPETDEDSDQAVDSGQIRKSRQRDEADDDAADFTMGAEEAESDAESETETDAESDSSSKIPWWRKLGRGRKRES</sequence>
<accession>W5IJ01</accession>
<dbReference type="RefSeq" id="WP_081442797.1">
    <property type="nucleotide sequence ID" value="NZ_GG770225.1"/>
</dbReference>
<dbReference type="eggNOG" id="COG1670">
    <property type="taxonomic scope" value="Bacteria"/>
</dbReference>
<protein>
    <recommendedName>
        <fullName evidence="2">N-acetyltransferase domain-containing protein</fullName>
    </recommendedName>
</protein>
<dbReference type="SUPFAM" id="SSF55729">
    <property type="entry name" value="Acyl-CoA N-acyltransferases (Nat)"/>
    <property type="match status" value="1"/>
</dbReference>
<evidence type="ECO:0000256" key="1">
    <source>
        <dbReference type="SAM" id="MobiDB-lite"/>
    </source>
</evidence>
<feature type="compositionally biased region" description="Basic residues" evidence="1">
    <location>
        <begin position="361"/>
        <end position="370"/>
    </location>
</feature>
<evidence type="ECO:0000313" key="4">
    <source>
        <dbReference type="Proteomes" id="UP000005777"/>
    </source>
</evidence>
<evidence type="ECO:0000313" key="3">
    <source>
        <dbReference type="EMBL" id="EFG26811.2"/>
    </source>
</evidence>
<feature type="region of interest" description="Disordered" evidence="1">
    <location>
        <begin position="296"/>
        <end position="370"/>
    </location>
</feature>
<dbReference type="Pfam" id="PF13302">
    <property type="entry name" value="Acetyltransf_3"/>
    <property type="match status" value="1"/>
</dbReference>
<comment type="caution">
    <text evidence="3">The sequence shown here is derived from an EMBL/GenBank/DDBJ whole genome shotgun (WGS) entry which is preliminary data.</text>
</comment>
<dbReference type="InterPro" id="IPR016181">
    <property type="entry name" value="Acyl_CoA_acyltransferase"/>
</dbReference>
<feature type="compositionally biased region" description="Acidic residues" evidence="1">
    <location>
        <begin position="334"/>
        <end position="350"/>
    </location>
</feature>
<proteinExistence type="predicted"/>
<keyword evidence="4" id="KW-1185">Reference proteome</keyword>
<dbReference type="EMBL" id="ADCX01000002">
    <property type="protein sequence ID" value="EFG26811.2"/>
    <property type="molecule type" value="Genomic_DNA"/>
</dbReference>
<dbReference type="AlphaFoldDB" id="W5IJ01"/>
<feature type="compositionally biased region" description="Low complexity" evidence="1">
    <location>
        <begin position="1"/>
        <end position="22"/>
    </location>
</feature>
<organism evidence="3 4">
    <name type="scientific">Scardovia inopinata F0304</name>
    <dbReference type="NCBI Taxonomy" id="641146"/>
    <lineage>
        <taxon>Bacteria</taxon>
        <taxon>Bacillati</taxon>
        <taxon>Actinomycetota</taxon>
        <taxon>Actinomycetes</taxon>
        <taxon>Bifidobacteriales</taxon>
        <taxon>Bifidobacteriaceae</taxon>
        <taxon>Scardovia</taxon>
    </lineage>
</organism>
<dbReference type="Proteomes" id="UP000005777">
    <property type="component" value="Unassembled WGS sequence"/>
</dbReference>
<dbReference type="HOGENOM" id="CLU_046132_0_0_11"/>
<reference evidence="3 4" key="1">
    <citation type="submission" date="2012-01" db="EMBL/GenBank/DDBJ databases">
        <title>The Genome Sequence of Scardovia inopinata F0304.</title>
        <authorList>
            <consortium name="The Broad Institute Genome Sequencing Platform"/>
            <person name="Ward D."/>
            <person name="Earl A."/>
            <person name="Feldgarden M."/>
            <person name="Gevers D."/>
            <person name="Young S."/>
            <person name="Zeng Q."/>
            <person name="Koehrsen M."/>
            <person name="Alvarado L."/>
            <person name="Berlin A.M."/>
            <person name="Borenstein D."/>
            <person name="Chapman S.B."/>
            <person name="Chen Z."/>
            <person name="Engels R."/>
            <person name="Freedman E."/>
            <person name="Gellesch M."/>
            <person name="Goldberg J."/>
            <person name="Griggs A."/>
            <person name="Gujja S."/>
            <person name="Heilman E.R."/>
            <person name="Heiman D.I."/>
            <person name="Hepburn T.A."/>
            <person name="Howarth C."/>
            <person name="Jen D."/>
            <person name="Larson L."/>
            <person name="Mehta T."/>
            <person name="Park D."/>
            <person name="Pearson M."/>
            <person name="Richards J."/>
            <person name="Roberts A."/>
            <person name="Saif S."/>
            <person name="Shea T.D."/>
            <person name="Shenoy N."/>
            <person name="Sisk P."/>
            <person name="Stolte C."/>
            <person name="Sykes S.N."/>
            <person name="Walk T."/>
            <person name="White J."/>
            <person name="Yandava C."/>
            <person name="Izard J."/>
            <person name="Baranova O.V."/>
            <person name="Blanton J.M."/>
            <person name="Tanner A.C."/>
            <person name="Dewhirst F."/>
            <person name="Haas B."/>
            <person name="Nusbaum C."/>
            <person name="Birren B."/>
        </authorList>
    </citation>
    <scope>NUCLEOTIDE SEQUENCE [LARGE SCALE GENOMIC DNA]</scope>
    <source>
        <strain evidence="3 4">F0304</strain>
    </source>
</reference>
<dbReference type="InterPro" id="IPR000182">
    <property type="entry name" value="GNAT_dom"/>
</dbReference>
<name>W5IJ01_SCAIO</name>
<gene>
    <name evidence="3" type="ORF">HMPREF9020_00439</name>
</gene>
<feature type="domain" description="N-acetyltransferase" evidence="2">
    <location>
        <begin position="48"/>
        <end position="217"/>
    </location>
</feature>